<dbReference type="Proteomes" id="UP001152795">
    <property type="component" value="Unassembled WGS sequence"/>
</dbReference>
<sequence length="216" mass="24702">MPETKTRGFYTRFSDNMSSRRVGRPSRFPYAVEQVLAAMGQVEGSPQGETWRLDDGYWAKVARVLGHPSPATNKKVRTKLYFRQSGKPAYDFRFVRHLLSNIDAQVDLNKILADVMKTRVGRPSRFTHSVEQVLAAMGQVEGSPQRETWRLDDGYWAKVARVLGHPSPATNKKVRTKLYFRQSGKPAYDFRFVRHLLSNIDAQVDLNKILADVMTK</sequence>
<comment type="caution">
    <text evidence="1">The sequence shown here is derived from an EMBL/GenBank/DDBJ whole genome shotgun (WGS) entry which is preliminary data.</text>
</comment>
<proteinExistence type="predicted"/>
<feature type="non-terminal residue" evidence="1">
    <location>
        <position position="1"/>
    </location>
</feature>
<dbReference type="EMBL" id="CACRXK020003448">
    <property type="protein sequence ID" value="CAB3998819.1"/>
    <property type="molecule type" value="Genomic_DNA"/>
</dbReference>
<reference evidence="1" key="1">
    <citation type="submission" date="2020-04" db="EMBL/GenBank/DDBJ databases">
        <authorList>
            <person name="Alioto T."/>
            <person name="Alioto T."/>
            <person name="Gomez Garrido J."/>
        </authorList>
    </citation>
    <scope>NUCLEOTIDE SEQUENCE</scope>
    <source>
        <strain evidence="1">A484AB</strain>
    </source>
</reference>
<dbReference type="AlphaFoldDB" id="A0A6S7H7I0"/>
<accession>A0A6S7H7I0</accession>
<gene>
    <name evidence="1" type="ORF">PACLA_8A049016</name>
</gene>
<organism evidence="1 2">
    <name type="scientific">Paramuricea clavata</name>
    <name type="common">Red gorgonian</name>
    <name type="synonym">Violescent sea-whip</name>
    <dbReference type="NCBI Taxonomy" id="317549"/>
    <lineage>
        <taxon>Eukaryota</taxon>
        <taxon>Metazoa</taxon>
        <taxon>Cnidaria</taxon>
        <taxon>Anthozoa</taxon>
        <taxon>Octocorallia</taxon>
        <taxon>Malacalcyonacea</taxon>
        <taxon>Plexauridae</taxon>
        <taxon>Paramuricea</taxon>
    </lineage>
</organism>
<keyword evidence="2" id="KW-1185">Reference proteome</keyword>
<evidence type="ECO:0000313" key="2">
    <source>
        <dbReference type="Proteomes" id="UP001152795"/>
    </source>
</evidence>
<evidence type="ECO:0000313" key="1">
    <source>
        <dbReference type="EMBL" id="CAB3998819.1"/>
    </source>
</evidence>
<name>A0A6S7H7I0_PARCT</name>
<protein>
    <submittedName>
        <fullName evidence="1">Uncharacterized protein</fullName>
    </submittedName>
</protein>